<reference evidence="2" key="1">
    <citation type="journal article" date="2022" name="New Phytol.">
        <title>Evolutionary transition to the ectomycorrhizal habit in the genomes of a hyperdiverse lineage of mushroom-forming fungi.</title>
        <authorList>
            <person name="Looney B."/>
            <person name="Miyauchi S."/>
            <person name="Morin E."/>
            <person name="Drula E."/>
            <person name="Courty P.E."/>
            <person name="Kohler A."/>
            <person name="Kuo A."/>
            <person name="LaButti K."/>
            <person name="Pangilinan J."/>
            <person name="Lipzen A."/>
            <person name="Riley R."/>
            <person name="Andreopoulos W."/>
            <person name="He G."/>
            <person name="Johnson J."/>
            <person name="Nolan M."/>
            <person name="Tritt A."/>
            <person name="Barry K.W."/>
            <person name="Grigoriev I.V."/>
            <person name="Nagy L.G."/>
            <person name="Hibbett D."/>
            <person name="Henrissat B."/>
            <person name="Matheny P.B."/>
            <person name="Labbe J."/>
            <person name="Martin F.M."/>
        </authorList>
    </citation>
    <scope>NUCLEOTIDE SEQUENCE</scope>
    <source>
        <strain evidence="2">BPL690</strain>
    </source>
</reference>
<keyword evidence="1" id="KW-1133">Transmembrane helix</keyword>
<gene>
    <name evidence="2" type="ORF">B0F90DRAFT_878127</name>
</gene>
<keyword evidence="1" id="KW-0812">Transmembrane</keyword>
<dbReference type="Proteomes" id="UP001203297">
    <property type="component" value="Unassembled WGS sequence"/>
</dbReference>
<protein>
    <submittedName>
        <fullName evidence="2">Uncharacterized protein</fullName>
    </submittedName>
</protein>
<comment type="caution">
    <text evidence="2">The sequence shown here is derived from an EMBL/GenBank/DDBJ whole genome shotgun (WGS) entry which is preliminary data.</text>
</comment>
<accession>A0AAD4M2S4</accession>
<dbReference type="EMBL" id="WTXG01000035">
    <property type="protein sequence ID" value="KAI0297562.1"/>
    <property type="molecule type" value="Genomic_DNA"/>
</dbReference>
<sequence>MTYPGKILGGPGKLTQQNRNYVEYHQMQYFGPRSVPSIIILTAIEITWLPTIPSSVIVARSSVIITVATTIMIPRAVIVSPTPTATVVMIVVARVTGVIWAWVIEALT</sequence>
<keyword evidence="3" id="KW-1185">Reference proteome</keyword>
<evidence type="ECO:0000313" key="3">
    <source>
        <dbReference type="Proteomes" id="UP001203297"/>
    </source>
</evidence>
<keyword evidence="1" id="KW-0472">Membrane</keyword>
<feature type="transmembrane region" description="Helical" evidence="1">
    <location>
        <begin position="57"/>
        <end position="78"/>
    </location>
</feature>
<dbReference type="AlphaFoldDB" id="A0AAD4M2S4"/>
<proteinExistence type="predicted"/>
<evidence type="ECO:0000256" key="1">
    <source>
        <dbReference type="SAM" id="Phobius"/>
    </source>
</evidence>
<organism evidence="2 3">
    <name type="scientific">Multifurca ochricompacta</name>
    <dbReference type="NCBI Taxonomy" id="376703"/>
    <lineage>
        <taxon>Eukaryota</taxon>
        <taxon>Fungi</taxon>
        <taxon>Dikarya</taxon>
        <taxon>Basidiomycota</taxon>
        <taxon>Agaricomycotina</taxon>
        <taxon>Agaricomycetes</taxon>
        <taxon>Russulales</taxon>
        <taxon>Russulaceae</taxon>
        <taxon>Multifurca</taxon>
    </lineage>
</organism>
<feature type="transmembrane region" description="Helical" evidence="1">
    <location>
        <begin position="85"/>
        <end position="104"/>
    </location>
</feature>
<name>A0AAD4M2S4_9AGAM</name>
<evidence type="ECO:0000313" key="2">
    <source>
        <dbReference type="EMBL" id="KAI0297562.1"/>
    </source>
</evidence>